<protein>
    <submittedName>
        <fullName evidence="1">Uncharacterized protein</fullName>
    </submittedName>
</protein>
<proteinExistence type="predicted"/>
<organism evidence="1 2">
    <name type="scientific">Sulfurimonas hongkongensis</name>
    <dbReference type="NCBI Taxonomy" id="1172190"/>
    <lineage>
        <taxon>Bacteria</taxon>
        <taxon>Pseudomonadati</taxon>
        <taxon>Campylobacterota</taxon>
        <taxon>Epsilonproteobacteria</taxon>
        <taxon>Campylobacterales</taxon>
        <taxon>Sulfurimonadaceae</taxon>
        <taxon>Sulfurimonas</taxon>
    </lineage>
</organism>
<evidence type="ECO:0000313" key="2">
    <source>
        <dbReference type="Proteomes" id="UP000015520"/>
    </source>
</evidence>
<dbReference type="RefSeq" id="WP_021286346.1">
    <property type="nucleotide sequence ID" value="NZ_AUPZ01000001.1"/>
</dbReference>
<dbReference type="OrthoDB" id="5334644at2"/>
<dbReference type="eggNOG" id="ENOG5031AEV">
    <property type="taxonomic scope" value="Bacteria"/>
</dbReference>
<keyword evidence="2" id="KW-1185">Reference proteome</keyword>
<dbReference type="PATRIC" id="fig|1172190.3.peg.58"/>
<name>T0JI29_9BACT</name>
<dbReference type="EMBL" id="AUPZ01000001">
    <property type="protein sequence ID" value="EQB40725.1"/>
    <property type="molecule type" value="Genomic_DNA"/>
</dbReference>
<dbReference type="STRING" id="1172190.M947_00300"/>
<dbReference type="Proteomes" id="UP000015520">
    <property type="component" value="Unassembled WGS sequence"/>
</dbReference>
<gene>
    <name evidence="1" type="ORF">M947_00300</name>
</gene>
<evidence type="ECO:0000313" key="1">
    <source>
        <dbReference type="EMBL" id="EQB40725.1"/>
    </source>
</evidence>
<comment type="caution">
    <text evidence="1">The sequence shown here is derived from an EMBL/GenBank/DDBJ whole genome shotgun (WGS) entry which is preliminary data.</text>
</comment>
<sequence length="109" mass="12339">MEGNIVVTYKILCESDLNTSIKLQELLLNEKISKAIKSEFAKGLRNIELVTENKDATLVVETAKELYSFEVLKDDFADILVLAEENAVSRKLFKKDCSRVELVDIETLT</sequence>
<accession>T0JI29</accession>
<dbReference type="AlphaFoldDB" id="T0JI29"/>
<reference evidence="1 2" key="1">
    <citation type="submission" date="2013-07" db="EMBL/GenBank/DDBJ databases">
        <title>Sulfurimonas hongkongensis AST-10 Genome Sequencing.</title>
        <authorList>
            <person name="Cai L."/>
            <person name="Zhang T."/>
        </authorList>
    </citation>
    <scope>NUCLEOTIDE SEQUENCE [LARGE SCALE GENOMIC DNA]</scope>
    <source>
        <strain evidence="1 2">AST-10</strain>
    </source>
</reference>